<keyword evidence="8" id="KW-1185">Reference proteome</keyword>
<dbReference type="PANTHER" id="PTHR30136">
    <property type="entry name" value="HELIX-TURN-HELIX TRANSCRIPTIONAL REGULATOR, ICLR FAMILY"/>
    <property type="match status" value="1"/>
</dbReference>
<evidence type="ECO:0000256" key="4">
    <source>
        <dbReference type="SAM" id="MobiDB-lite"/>
    </source>
</evidence>
<dbReference type="Gene3D" id="1.10.10.10">
    <property type="entry name" value="Winged helix-like DNA-binding domain superfamily/Winged helix DNA-binding domain"/>
    <property type="match status" value="1"/>
</dbReference>
<dbReference type="GO" id="GO:0003677">
    <property type="term" value="F:DNA binding"/>
    <property type="evidence" value="ECO:0007669"/>
    <property type="project" value="UniProtKB-KW"/>
</dbReference>
<feature type="domain" description="HTH iclR-type" evidence="5">
    <location>
        <begin position="25"/>
        <end position="84"/>
    </location>
</feature>
<evidence type="ECO:0000256" key="2">
    <source>
        <dbReference type="ARBA" id="ARBA00023125"/>
    </source>
</evidence>
<proteinExistence type="predicted"/>
<feature type="region of interest" description="Disordered" evidence="4">
    <location>
        <begin position="1"/>
        <end position="21"/>
    </location>
</feature>
<keyword evidence="1" id="KW-0805">Transcription regulation</keyword>
<dbReference type="SUPFAM" id="SSF46785">
    <property type="entry name" value="Winged helix' DNA-binding domain"/>
    <property type="match status" value="1"/>
</dbReference>
<dbReference type="PROSITE" id="PS51078">
    <property type="entry name" value="ICLR_ED"/>
    <property type="match status" value="1"/>
</dbReference>
<evidence type="ECO:0000256" key="1">
    <source>
        <dbReference type="ARBA" id="ARBA00023015"/>
    </source>
</evidence>
<dbReference type="GO" id="GO:0045892">
    <property type="term" value="P:negative regulation of DNA-templated transcription"/>
    <property type="evidence" value="ECO:0007669"/>
    <property type="project" value="TreeGrafter"/>
</dbReference>
<dbReference type="EMBL" id="BJVJ01000022">
    <property type="protein sequence ID" value="GEL23675.1"/>
    <property type="molecule type" value="Genomic_DNA"/>
</dbReference>
<dbReference type="Pfam" id="PF09339">
    <property type="entry name" value="HTH_IclR"/>
    <property type="match status" value="1"/>
</dbReference>
<name>A0A511DFW1_9PSEU</name>
<dbReference type="InterPro" id="IPR005471">
    <property type="entry name" value="Tscrpt_reg_IclR_N"/>
</dbReference>
<evidence type="ECO:0000256" key="3">
    <source>
        <dbReference type="ARBA" id="ARBA00023163"/>
    </source>
</evidence>
<keyword evidence="2" id="KW-0238">DNA-binding</keyword>
<dbReference type="InterPro" id="IPR036388">
    <property type="entry name" value="WH-like_DNA-bd_sf"/>
</dbReference>
<evidence type="ECO:0000313" key="7">
    <source>
        <dbReference type="EMBL" id="GEL23675.1"/>
    </source>
</evidence>
<dbReference type="PANTHER" id="PTHR30136:SF24">
    <property type="entry name" value="HTH-TYPE TRANSCRIPTIONAL REPRESSOR ALLR"/>
    <property type="match status" value="1"/>
</dbReference>
<keyword evidence="3" id="KW-0804">Transcription</keyword>
<dbReference type="PROSITE" id="PS51077">
    <property type="entry name" value="HTH_ICLR"/>
    <property type="match status" value="1"/>
</dbReference>
<evidence type="ECO:0000313" key="8">
    <source>
        <dbReference type="Proteomes" id="UP000321685"/>
    </source>
</evidence>
<dbReference type="AlphaFoldDB" id="A0A511DFW1"/>
<protein>
    <submittedName>
        <fullName evidence="7">IclR family transcriptional regulator</fullName>
    </submittedName>
</protein>
<organism evidence="7 8">
    <name type="scientific">Pseudonocardia sulfidoxydans NBRC 16205</name>
    <dbReference type="NCBI Taxonomy" id="1223511"/>
    <lineage>
        <taxon>Bacteria</taxon>
        <taxon>Bacillati</taxon>
        <taxon>Actinomycetota</taxon>
        <taxon>Actinomycetes</taxon>
        <taxon>Pseudonocardiales</taxon>
        <taxon>Pseudonocardiaceae</taxon>
        <taxon>Pseudonocardia</taxon>
    </lineage>
</organism>
<dbReference type="Proteomes" id="UP000321685">
    <property type="component" value="Unassembled WGS sequence"/>
</dbReference>
<evidence type="ECO:0000259" key="5">
    <source>
        <dbReference type="PROSITE" id="PS51077"/>
    </source>
</evidence>
<dbReference type="SUPFAM" id="SSF55781">
    <property type="entry name" value="GAF domain-like"/>
    <property type="match status" value="1"/>
</dbReference>
<feature type="domain" description="IclR-ED" evidence="6">
    <location>
        <begin position="85"/>
        <end position="270"/>
    </location>
</feature>
<dbReference type="InterPro" id="IPR014757">
    <property type="entry name" value="Tscrpt_reg_IclR_C"/>
</dbReference>
<dbReference type="SMART" id="SM00346">
    <property type="entry name" value="HTH_ICLR"/>
    <property type="match status" value="1"/>
</dbReference>
<dbReference type="InterPro" id="IPR029016">
    <property type="entry name" value="GAF-like_dom_sf"/>
</dbReference>
<dbReference type="InterPro" id="IPR050707">
    <property type="entry name" value="HTH_MetabolicPath_Reg"/>
</dbReference>
<dbReference type="GO" id="GO:0003700">
    <property type="term" value="F:DNA-binding transcription factor activity"/>
    <property type="evidence" value="ECO:0007669"/>
    <property type="project" value="TreeGrafter"/>
</dbReference>
<dbReference type="Gene3D" id="3.30.450.40">
    <property type="match status" value="1"/>
</dbReference>
<dbReference type="InterPro" id="IPR036390">
    <property type="entry name" value="WH_DNA-bd_sf"/>
</dbReference>
<comment type="caution">
    <text evidence="7">The sequence shown here is derived from an EMBL/GenBank/DDBJ whole genome shotgun (WGS) entry which is preliminary data.</text>
</comment>
<dbReference type="InterPro" id="IPR011991">
    <property type="entry name" value="ArsR-like_HTH"/>
</dbReference>
<dbReference type="Pfam" id="PF01614">
    <property type="entry name" value="IclR_C"/>
    <property type="match status" value="1"/>
</dbReference>
<sequence length="284" mass="30841">MVSSEVDGPPGRARSEGDERPKATLQGVMRALRVLELLAERPMRATDAAEALQMSWATLHRTLSQLESAEFITRDNAGVFRMGRRTWLLGSTYLVGHPLLELAIPLFREAAEDTPSGVYQLAERSGNLVVTLYARDAMSGETITRTTYGHHFPMHCGSKGLVLLANLPPAEIDEYLAGPLARLTPETDTDPASIRPKLDVIRQQGYSRTVGDVQSFTGSLSAPVHNSVGEVVACVCLVMARTEFDGGPAEAAALQSVQRVARTISLGTGWQPMHWATYDNGRPS</sequence>
<dbReference type="CDD" id="cd00090">
    <property type="entry name" value="HTH_ARSR"/>
    <property type="match status" value="1"/>
</dbReference>
<evidence type="ECO:0000259" key="6">
    <source>
        <dbReference type="PROSITE" id="PS51078"/>
    </source>
</evidence>
<reference evidence="7 8" key="1">
    <citation type="submission" date="2019-07" db="EMBL/GenBank/DDBJ databases">
        <title>Whole genome shotgun sequence of Pseudonocardia sulfidoxydans NBRC 16205.</title>
        <authorList>
            <person name="Hosoyama A."/>
            <person name="Uohara A."/>
            <person name="Ohji S."/>
            <person name="Ichikawa N."/>
        </authorList>
    </citation>
    <scope>NUCLEOTIDE SEQUENCE [LARGE SCALE GENOMIC DNA]</scope>
    <source>
        <strain evidence="7 8">NBRC 16205</strain>
    </source>
</reference>
<gene>
    <name evidence="7" type="primary">kdgR</name>
    <name evidence="7" type="ORF">PSU4_26290</name>
</gene>
<accession>A0A511DFW1</accession>